<dbReference type="PANTHER" id="PTHR45625:SF3">
    <property type="entry name" value="PEPTIDYL-PROLYL CIS-TRANS ISOMERASE B-RELATED"/>
    <property type="match status" value="1"/>
</dbReference>
<dbReference type="Proteomes" id="UP000479526">
    <property type="component" value="Unassembled WGS sequence"/>
</dbReference>
<evidence type="ECO:0000256" key="3">
    <source>
        <dbReference type="SAM" id="SignalP"/>
    </source>
</evidence>
<name>A0A7C9NTC1_9ACTN</name>
<dbReference type="Pfam" id="PF00160">
    <property type="entry name" value="Pro_isomerase"/>
    <property type="match status" value="1"/>
</dbReference>
<dbReference type="EMBL" id="WXEW01000015">
    <property type="protein sequence ID" value="NAS27316.1"/>
    <property type="molecule type" value="Genomic_DNA"/>
</dbReference>
<feature type="domain" description="PPIase cyclophilin-type" evidence="4">
    <location>
        <begin position="121"/>
        <end position="286"/>
    </location>
</feature>
<dbReference type="AlphaFoldDB" id="A0A7C9NTC1"/>
<evidence type="ECO:0000313" key="5">
    <source>
        <dbReference type="EMBL" id="NAS27316.1"/>
    </source>
</evidence>
<comment type="function">
    <text evidence="1">PPIases accelerate the folding of proteins. It catalyzes the cis-trans isomerization of proline imidic peptide bonds in oligopeptides.</text>
</comment>
<dbReference type="InterPro" id="IPR044666">
    <property type="entry name" value="Cyclophilin_A-like"/>
</dbReference>
<accession>A0A7C9NTC1</accession>
<keyword evidence="3" id="KW-0732">Signal</keyword>
<feature type="signal peptide" evidence="3">
    <location>
        <begin position="1"/>
        <end position="37"/>
    </location>
</feature>
<dbReference type="Gene3D" id="2.40.100.10">
    <property type="entry name" value="Cyclophilin-like"/>
    <property type="match status" value="1"/>
</dbReference>
<dbReference type="InterPro" id="IPR029000">
    <property type="entry name" value="Cyclophilin-like_dom_sf"/>
</dbReference>
<evidence type="ECO:0000259" key="4">
    <source>
        <dbReference type="PROSITE" id="PS50072"/>
    </source>
</evidence>
<sequence>MTHTNRQKPLALSQARRIRLGVGAVILSLFAVTACTSADGNTAAPGEEPPPSSAAPSISAIPSTLPDQPTAPPTPVDPRNVKCEYRKDDTGVPSKFVGMPPAKPMKAALNAKNMTLKTNQGDIVIELVPESTPCTVNSFYFLAKKNYFDNTLCHRLTTTESNGLDLLQCGDPQAKGDGKNKTDGTGGPGYLFPDENLGPAYTRGVVFMAQGGDAANSNGSQFAISFSDEAAQLPAAYTPFGVVTKGLDVVDKIAAGGVIKNEDDILSEDGGSNAPKIRVVIKDVIVK</sequence>
<dbReference type="GO" id="GO:0003755">
    <property type="term" value="F:peptidyl-prolyl cis-trans isomerase activity"/>
    <property type="evidence" value="ECO:0007669"/>
    <property type="project" value="InterPro"/>
</dbReference>
<comment type="caution">
    <text evidence="5">The sequence shown here is derived from an EMBL/GenBank/DDBJ whole genome shotgun (WGS) entry which is preliminary data.</text>
</comment>
<dbReference type="SUPFAM" id="SSF50891">
    <property type="entry name" value="Cyclophilin-like"/>
    <property type="match status" value="1"/>
</dbReference>
<dbReference type="PROSITE" id="PS50072">
    <property type="entry name" value="CSA_PPIASE_2"/>
    <property type="match status" value="1"/>
</dbReference>
<feature type="region of interest" description="Disordered" evidence="2">
    <location>
        <begin position="39"/>
        <end position="99"/>
    </location>
</feature>
<dbReference type="PROSITE" id="PS51257">
    <property type="entry name" value="PROKAR_LIPOPROTEIN"/>
    <property type="match status" value="1"/>
</dbReference>
<dbReference type="PANTHER" id="PTHR45625">
    <property type="entry name" value="PEPTIDYL-PROLYL CIS-TRANS ISOMERASE-RELATED"/>
    <property type="match status" value="1"/>
</dbReference>
<evidence type="ECO:0000256" key="2">
    <source>
        <dbReference type="SAM" id="MobiDB-lite"/>
    </source>
</evidence>
<feature type="compositionally biased region" description="Low complexity" evidence="2">
    <location>
        <begin position="54"/>
        <end position="63"/>
    </location>
</feature>
<gene>
    <name evidence="5" type="ORF">GT755_37315</name>
</gene>
<evidence type="ECO:0000313" key="6">
    <source>
        <dbReference type="Proteomes" id="UP000479526"/>
    </source>
</evidence>
<evidence type="ECO:0000256" key="1">
    <source>
        <dbReference type="ARBA" id="ARBA00002388"/>
    </source>
</evidence>
<reference evidence="5 6" key="1">
    <citation type="submission" date="2020-01" db="EMBL/GenBank/DDBJ databases">
        <title>Herbidospora sp. NEAU-GS84 nov., a novel actinomycete isolated from soil.</title>
        <authorList>
            <person name="Han L."/>
        </authorList>
    </citation>
    <scope>NUCLEOTIDE SEQUENCE [LARGE SCALE GENOMIC DNA]</scope>
    <source>
        <strain evidence="5 6">NEAU-GS84</strain>
    </source>
</reference>
<keyword evidence="6" id="KW-1185">Reference proteome</keyword>
<feature type="compositionally biased region" description="Basic and acidic residues" evidence="2">
    <location>
        <begin position="79"/>
        <end position="90"/>
    </location>
</feature>
<keyword evidence="5" id="KW-0413">Isomerase</keyword>
<protein>
    <submittedName>
        <fullName evidence="5">Peptidylprolyl isomerase</fullName>
    </submittedName>
</protein>
<proteinExistence type="predicted"/>
<dbReference type="InterPro" id="IPR002130">
    <property type="entry name" value="Cyclophilin-type_PPIase_dom"/>
</dbReference>
<feature type="chain" id="PRO_5039642907" evidence="3">
    <location>
        <begin position="38"/>
        <end position="287"/>
    </location>
</feature>
<organism evidence="5 6">
    <name type="scientific">Herbidospora solisilvae</name>
    <dbReference type="NCBI Taxonomy" id="2696284"/>
    <lineage>
        <taxon>Bacteria</taxon>
        <taxon>Bacillati</taxon>
        <taxon>Actinomycetota</taxon>
        <taxon>Actinomycetes</taxon>
        <taxon>Streptosporangiales</taxon>
        <taxon>Streptosporangiaceae</taxon>
        <taxon>Herbidospora</taxon>
    </lineage>
</organism>